<protein>
    <submittedName>
        <fullName evidence="3">Alpha/beta hydrolase</fullName>
    </submittedName>
</protein>
<keyword evidence="4" id="KW-1185">Reference proteome</keyword>
<dbReference type="InterPro" id="IPR050471">
    <property type="entry name" value="AB_hydrolase"/>
</dbReference>
<sequence>MTTTPRSRRRPSPGAARPFPGRSPTTSAGTPGPDFTHRHQNVILVRVTTRVAVNGIDIAYESFGSPEGRPLLLIMGLGAQLVQWDEDFCRLLVERGHHVVRFDNRDAGLSTHFHEAGVPTKGTPAPYVLDDLADDVAGLLDVLGWPAAHVVGASMGGMVAQTLAIHHPGRVLTLTSIMSTPGPQVAPPAKEAAAVLMSRPAADREGVLAQALETWSTIGSPGYDLDRERITMLAGLAYDRCFDPAGTARQFAAIAASGDRTPLLAKLNVPTLVLHGEADRLIPVAGGRATAAAIPGARLVTYPGMGHDLPRALWPDIVAEITKHTAA</sequence>
<dbReference type="GO" id="GO:0046503">
    <property type="term" value="P:glycerolipid catabolic process"/>
    <property type="evidence" value="ECO:0007669"/>
    <property type="project" value="TreeGrafter"/>
</dbReference>
<dbReference type="InterPro" id="IPR029058">
    <property type="entry name" value="AB_hydrolase_fold"/>
</dbReference>
<dbReference type="AlphaFoldDB" id="A0A931F4P7"/>
<dbReference type="EMBL" id="JADOGI010000239">
    <property type="protein sequence ID" value="MBF8192877.1"/>
    <property type="molecule type" value="Genomic_DNA"/>
</dbReference>
<feature type="region of interest" description="Disordered" evidence="1">
    <location>
        <begin position="1"/>
        <end position="37"/>
    </location>
</feature>
<comment type="caution">
    <text evidence="3">The sequence shown here is derived from an EMBL/GenBank/DDBJ whole genome shotgun (WGS) entry which is preliminary data.</text>
</comment>
<dbReference type="Pfam" id="PF00561">
    <property type="entry name" value="Abhydrolase_1"/>
    <property type="match status" value="1"/>
</dbReference>
<dbReference type="GO" id="GO:0004806">
    <property type="term" value="F:triacylglycerol lipase activity"/>
    <property type="evidence" value="ECO:0007669"/>
    <property type="project" value="TreeGrafter"/>
</dbReference>
<name>A0A931F4P7_9ACTN</name>
<dbReference type="SUPFAM" id="SSF53474">
    <property type="entry name" value="alpha/beta-Hydrolases"/>
    <property type="match status" value="1"/>
</dbReference>
<dbReference type="Proteomes" id="UP000605361">
    <property type="component" value="Unassembled WGS sequence"/>
</dbReference>
<organism evidence="3 4">
    <name type="scientific">Nonomuraea cypriaca</name>
    <dbReference type="NCBI Taxonomy" id="1187855"/>
    <lineage>
        <taxon>Bacteria</taxon>
        <taxon>Bacillati</taxon>
        <taxon>Actinomycetota</taxon>
        <taxon>Actinomycetes</taxon>
        <taxon>Streptosporangiales</taxon>
        <taxon>Streptosporangiaceae</taxon>
        <taxon>Nonomuraea</taxon>
    </lineage>
</organism>
<feature type="domain" description="AB hydrolase-1" evidence="2">
    <location>
        <begin position="70"/>
        <end position="308"/>
    </location>
</feature>
<evidence type="ECO:0000256" key="1">
    <source>
        <dbReference type="SAM" id="MobiDB-lite"/>
    </source>
</evidence>
<evidence type="ECO:0000313" key="4">
    <source>
        <dbReference type="Proteomes" id="UP000605361"/>
    </source>
</evidence>
<feature type="compositionally biased region" description="Basic residues" evidence="1">
    <location>
        <begin position="1"/>
        <end position="11"/>
    </location>
</feature>
<dbReference type="PANTHER" id="PTHR43433:SF5">
    <property type="entry name" value="AB HYDROLASE-1 DOMAIN-CONTAINING PROTEIN"/>
    <property type="match status" value="1"/>
</dbReference>
<proteinExistence type="predicted"/>
<evidence type="ECO:0000259" key="2">
    <source>
        <dbReference type="Pfam" id="PF00561"/>
    </source>
</evidence>
<accession>A0A931F4P7</accession>
<dbReference type="PRINTS" id="PR00111">
    <property type="entry name" value="ABHYDROLASE"/>
</dbReference>
<keyword evidence="3" id="KW-0378">Hydrolase</keyword>
<feature type="compositionally biased region" description="Low complexity" evidence="1">
    <location>
        <begin position="12"/>
        <end position="22"/>
    </location>
</feature>
<reference evidence="3" key="1">
    <citation type="submission" date="2020-11" db="EMBL/GenBank/DDBJ databases">
        <title>Whole-genome analyses of Nonomuraea sp. K274.</title>
        <authorList>
            <person name="Veyisoglu A."/>
        </authorList>
    </citation>
    <scope>NUCLEOTIDE SEQUENCE</scope>
    <source>
        <strain evidence="3">K274</strain>
    </source>
</reference>
<dbReference type="Gene3D" id="3.40.50.1820">
    <property type="entry name" value="alpha/beta hydrolase"/>
    <property type="match status" value="1"/>
</dbReference>
<gene>
    <name evidence="3" type="ORF">ITP53_45815</name>
</gene>
<evidence type="ECO:0000313" key="3">
    <source>
        <dbReference type="EMBL" id="MBF8192877.1"/>
    </source>
</evidence>
<dbReference type="InterPro" id="IPR000073">
    <property type="entry name" value="AB_hydrolase_1"/>
</dbReference>
<dbReference type="PANTHER" id="PTHR43433">
    <property type="entry name" value="HYDROLASE, ALPHA/BETA FOLD FAMILY PROTEIN"/>
    <property type="match status" value="1"/>
</dbReference>